<dbReference type="InterPro" id="IPR036890">
    <property type="entry name" value="HATPase_C_sf"/>
</dbReference>
<dbReference type="SUPFAM" id="SSF158472">
    <property type="entry name" value="HAMP domain-like"/>
    <property type="match status" value="1"/>
</dbReference>
<comment type="catalytic activity">
    <reaction evidence="1">
        <text>ATP + protein L-histidine = ADP + protein N-phospho-L-histidine.</text>
        <dbReference type="EC" id="2.7.13.3"/>
    </reaction>
</comment>
<protein>
    <recommendedName>
        <fullName evidence="3">histidine kinase</fullName>
        <ecNumber evidence="3">2.7.13.3</ecNumber>
    </recommendedName>
</protein>
<keyword evidence="4" id="KW-1003">Cell membrane</keyword>
<sequence length="361" mass="40384">MSFRKVIRKLPPQDFLWKLSSLNIIVITSAIVLSGLAIYNTACVLVGSMGNLNDIQQAQFNSVLFNYLLIFVSGTIITASLLHYYLTRKLVNPVQKLIESTKQMEKGEYPAPVPVTARGEIGELTEHFNGLVDQLKANDADRSKMISDLSHEVRTPLTNLNGYLKALRDGVVEGDTELYQSLLNESKRITEMIEQMELLKEWGEISSHHYTEYETRNIAALIEQCAGMFQLQLGRKNISLITDAEDCTFRLNAEGVQQVMTNLIDNALNHYEDSAPIQIKGSAQGGLYHVSVSAPGPAIPDKEKERIFERLYRLDTSRSRETGGHGLGLAIVKEIIDKHNGQIRVSSEDGINTFCFTLPIR</sequence>
<keyword evidence="9 17" id="KW-0418">Kinase</keyword>
<dbReference type="CDD" id="cd00075">
    <property type="entry name" value="HATPase"/>
    <property type="match status" value="1"/>
</dbReference>
<dbReference type="CDD" id="cd06225">
    <property type="entry name" value="HAMP"/>
    <property type="match status" value="1"/>
</dbReference>
<accession>A0ABM5TB84</accession>
<keyword evidence="18" id="KW-1185">Reference proteome</keyword>
<evidence type="ECO:0000256" key="3">
    <source>
        <dbReference type="ARBA" id="ARBA00012438"/>
    </source>
</evidence>
<gene>
    <name evidence="17" type="ORF">AAT16_10920</name>
</gene>
<keyword evidence="13 14" id="KW-0472">Membrane</keyword>
<proteinExistence type="predicted"/>
<dbReference type="EMBL" id="CP011366">
    <property type="protein sequence ID" value="AKG74658.1"/>
    <property type="molecule type" value="Genomic_DNA"/>
</dbReference>
<evidence type="ECO:0000256" key="5">
    <source>
        <dbReference type="ARBA" id="ARBA00022553"/>
    </source>
</evidence>
<evidence type="ECO:0000256" key="13">
    <source>
        <dbReference type="ARBA" id="ARBA00023136"/>
    </source>
</evidence>
<dbReference type="Gene3D" id="6.10.340.10">
    <property type="match status" value="1"/>
</dbReference>
<dbReference type="SMART" id="SM00387">
    <property type="entry name" value="HATPase_c"/>
    <property type="match status" value="1"/>
</dbReference>
<evidence type="ECO:0000256" key="1">
    <source>
        <dbReference type="ARBA" id="ARBA00000085"/>
    </source>
</evidence>
<keyword evidence="8" id="KW-0547">Nucleotide-binding</keyword>
<dbReference type="PROSITE" id="PS50109">
    <property type="entry name" value="HIS_KIN"/>
    <property type="match status" value="1"/>
</dbReference>
<dbReference type="Proteomes" id="UP000034029">
    <property type="component" value="Chromosome"/>
</dbReference>
<dbReference type="SUPFAM" id="SSF47384">
    <property type="entry name" value="Homodimeric domain of signal transducing histidine kinase"/>
    <property type="match status" value="1"/>
</dbReference>
<evidence type="ECO:0000259" key="15">
    <source>
        <dbReference type="PROSITE" id="PS50109"/>
    </source>
</evidence>
<dbReference type="PANTHER" id="PTHR45528:SF1">
    <property type="entry name" value="SENSOR HISTIDINE KINASE CPXA"/>
    <property type="match status" value="1"/>
</dbReference>
<evidence type="ECO:0000256" key="10">
    <source>
        <dbReference type="ARBA" id="ARBA00022840"/>
    </source>
</evidence>
<dbReference type="GO" id="GO:0016301">
    <property type="term" value="F:kinase activity"/>
    <property type="evidence" value="ECO:0007669"/>
    <property type="project" value="UniProtKB-KW"/>
</dbReference>
<dbReference type="Pfam" id="PF00512">
    <property type="entry name" value="HisKA"/>
    <property type="match status" value="1"/>
</dbReference>
<reference evidence="17 18" key="1">
    <citation type="journal article" date="2015" name="Int. J. Syst. Evol. Microbiol.">
        <title>Complete genome sequence of Salinicoccus halodurans H3B36, isolated from the Qaidam Basin in China.</title>
        <authorList>
            <person name="Jiang K."/>
            <person name="Xue Y."/>
            <person name="Ma Y."/>
        </authorList>
    </citation>
    <scope>NUCLEOTIDE SEQUENCE [LARGE SCALE GENOMIC DNA]</scope>
    <source>
        <strain evidence="17 18">H3B36</strain>
    </source>
</reference>
<dbReference type="RefSeq" id="WP_046790837.1">
    <property type="nucleotide sequence ID" value="NZ_CP011366.1"/>
</dbReference>
<dbReference type="InterPro" id="IPR036097">
    <property type="entry name" value="HisK_dim/P_sf"/>
</dbReference>
<keyword evidence="6" id="KW-0808">Transferase</keyword>
<name>A0ABM5TB84_9STAP</name>
<dbReference type="CDD" id="cd00082">
    <property type="entry name" value="HisKA"/>
    <property type="match status" value="1"/>
</dbReference>
<comment type="subcellular location">
    <subcellularLocation>
        <location evidence="2">Cell membrane</location>
        <topology evidence="2">Multi-pass membrane protein</topology>
    </subcellularLocation>
</comment>
<feature type="transmembrane region" description="Helical" evidence="14">
    <location>
        <begin position="67"/>
        <end position="86"/>
    </location>
</feature>
<dbReference type="InterPro" id="IPR003594">
    <property type="entry name" value="HATPase_dom"/>
</dbReference>
<feature type="transmembrane region" description="Helical" evidence="14">
    <location>
        <begin position="21"/>
        <end position="47"/>
    </location>
</feature>
<dbReference type="InterPro" id="IPR004358">
    <property type="entry name" value="Sig_transdc_His_kin-like_C"/>
</dbReference>
<evidence type="ECO:0000259" key="16">
    <source>
        <dbReference type="PROSITE" id="PS50885"/>
    </source>
</evidence>
<reference evidence="18" key="2">
    <citation type="submission" date="2015-04" db="EMBL/GenBank/DDBJ databases">
        <title>Complete genome sequence of Salinicoccus halodurans strain H3B36, isolated from the Qaidam basin of China.</title>
        <authorList>
            <person name="Ma Y."/>
            <person name="Jiang K."/>
            <person name="Xue Y."/>
        </authorList>
    </citation>
    <scope>NUCLEOTIDE SEQUENCE [LARGE SCALE GENOMIC DNA]</scope>
    <source>
        <strain evidence="18">H3B36</strain>
    </source>
</reference>
<dbReference type="InterPro" id="IPR050398">
    <property type="entry name" value="HssS/ArlS-like"/>
</dbReference>
<dbReference type="SMART" id="SM00388">
    <property type="entry name" value="HisKA"/>
    <property type="match status" value="1"/>
</dbReference>
<dbReference type="Gene3D" id="1.10.287.130">
    <property type="match status" value="1"/>
</dbReference>
<keyword evidence="11 14" id="KW-1133">Transmembrane helix</keyword>
<evidence type="ECO:0000256" key="14">
    <source>
        <dbReference type="SAM" id="Phobius"/>
    </source>
</evidence>
<keyword evidence="10" id="KW-0067">ATP-binding</keyword>
<evidence type="ECO:0000256" key="7">
    <source>
        <dbReference type="ARBA" id="ARBA00022692"/>
    </source>
</evidence>
<dbReference type="PRINTS" id="PR00344">
    <property type="entry name" value="BCTRLSENSOR"/>
</dbReference>
<dbReference type="PROSITE" id="PS50885">
    <property type="entry name" value="HAMP"/>
    <property type="match status" value="1"/>
</dbReference>
<dbReference type="Pfam" id="PF00672">
    <property type="entry name" value="HAMP"/>
    <property type="match status" value="1"/>
</dbReference>
<evidence type="ECO:0000256" key="2">
    <source>
        <dbReference type="ARBA" id="ARBA00004651"/>
    </source>
</evidence>
<evidence type="ECO:0000256" key="8">
    <source>
        <dbReference type="ARBA" id="ARBA00022741"/>
    </source>
</evidence>
<evidence type="ECO:0000256" key="11">
    <source>
        <dbReference type="ARBA" id="ARBA00022989"/>
    </source>
</evidence>
<evidence type="ECO:0000313" key="18">
    <source>
        <dbReference type="Proteomes" id="UP000034029"/>
    </source>
</evidence>
<dbReference type="InterPro" id="IPR003661">
    <property type="entry name" value="HisK_dim/P_dom"/>
</dbReference>
<dbReference type="Pfam" id="PF02518">
    <property type="entry name" value="HATPase_c"/>
    <property type="match status" value="1"/>
</dbReference>
<dbReference type="EC" id="2.7.13.3" evidence="3"/>
<dbReference type="Gene3D" id="3.30.565.10">
    <property type="entry name" value="Histidine kinase-like ATPase, C-terminal domain"/>
    <property type="match status" value="1"/>
</dbReference>
<keyword evidence="7 14" id="KW-0812">Transmembrane</keyword>
<dbReference type="SMART" id="SM00304">
    <property type="entry name" value="HAMP"/>
    <property type="match status" value="1"/>
</dbReference>
<feature type="domain" description="HAMP" evidence="16">
    <location>
        <begin position="88"/>
        <end position="140"/>
    </location>
</feature>
<evidence type="ECO:0000256" key="12">
    <source>
        <dbReference type="ARBA" id="ARBA00023012"/>
    </source>
</evidence>
<dbReference type="InterPro" id="IPR005467">
    <property type="entry name" value="His_kinase_dom"/>
</dbReference>
<feature type="domain" description="Histidine kinase" evidence="15">
    <location>
        <begin position="148"/>
        <end position="361"/>
    </location>
</feature>
<organism evidence="17 18">
    <name type="scientific">Salinicoccus halodurans</name>
    <dbReference type="NCBI Taxonomy" id="407035"/>
    <lineage>
        <taxon>Bacteria</taxon>
        <taxon>Bacillati</taxon>
        <taxon>Bacillota</taxon>
        <taxon>Bacilli</taxon>
        <taxon>Bacillales</taxon>
        <taxon>Staphylococcaceae</taxon>
        <taxon>Salinicoccus</taxon>
    </lineage>
</organism>
<evidence type="ECO:0000256" key="6">
    <source>
        <dbReference type="ARBA" id="ARBA00022679"/>
    </source>
</evidence>
<keyword evidence="12" id="KW-0902">Two-component regulatory system</keyword>
<dbReference type="SUPFAM" id="SSF55874">
    <property type="entry name" value="ATPase domain of HSP90 chaperone/DNA topoisomerase II/histidine kinase"/>
    <property type="match status" value="1"/>
</dbReference>
<evidence type="ECO:0000256" key="9">
    <source>
        <dbReference type="ARBA" id="ARBA00022777"/>
    </source>
</evidence>
<evidence type="ECO:0000313" key="17">
    <source>
        <dbReference type="EMBL" id="AKG74658.1"/>
    </source>
</evidence>
<keyword evidence="5" id="KW-0597">Phosphoprotein</keyword>
<dbReference type="PANTHER" id="PTHR45528">
    <property type="entry name" value="SENSOR HISTIDINE KINASE CPXA"/>
    <property type="match status" value="1"/>
</dbReference>
<evidence type="ECO:0000256" key="4">
    <source>
        <dbReference type="ARBA" id="ARBA00022475"/>
    </source>
</evidence>
<dbReference type="InterPro" id="IPR003660">
    <property type="entry name" value="HAMP_dom"/>
</dbReference>